<evidence type="ECO:0000313" key="3">
    <source>
        <dbReference type="Proteomes" id="UP000474159"/>
    </source>
</evidence>
<dbReference type="InterPro" id="IPR025484">
    <property type="entry name" value="DUF4376"/>
</dbReference>
<gene>
    <name evidence="2" type="ORF">F6X53_11420</name>
</gene>
<name>A0A6L3T0F1_9HYPH</name>
<sequence>MQLVVKPGVVDDVEYDLVIATHDDATTVPEGAYPGAIVVPFAGTTFDLERIGAAPADPSRDVRPMRAPSPDLAAYAAAVRYDREKGTVTVTIGKDKKVPLSIAREDRDGLRDTLLAISSGLRKDGDVFKFADGTPRAATNAEMQDAVTKAFGYVQALYNKESELLPLLGGQLKTYADVDAAFDAVKA</sequence>
<comment type="caution">
    <text evidence="2">The sequence shown here is derived from an EMBL/GenBank/DDBJ whole genome shotgun (WGS) entry which is preliminary data.</text>
</comment>
<feature type="domain" description="DUF4376" evidence="1">
    <location>
        <begin position="72"/>
        <end position="180"/>
    </location>
</feature>
<proteinExistence type="predicted"/>
<accession>A0A6L3T0F1</accession>
<evidence type="ECO:0000259" key="1">
    <source>
        <dbReference type="Pfam" id="PF14301"/>
    </source>
</evidence>
<reference evidence="2 3" key="1">
    <citation type="submission" date="2019-09" db="EMBL/GenBank/DDBJ databases">
        <title>YIM 48816 draft genome.</title>
        <authorList>
            <person name="Jiang L."/>
        </authorList>
    </citation>
    <scope>NUCLEOTIDE SEQUENCE [LARGE SCALE GENOMIC DNA]</scope>
    <source>
        <strain evidence="2 3">YIM 48816</strain>
    </source>
</reference>
<organism evidence="2 3">
    <name type="scientific">Methylobacterium soli</name>
    <dbReference type="NCBI Taxonomy" id="553447"/>
    <lineage>
        <taxon>Bacteria</taxon>
        <taxon>Pseudomonadati</taxon>
        <taxon>Pseudomonadota</taxon>
        <taxon>Alphaproteobacteria</taxon>
        <taxon>Hyphomicrobiales</taxon>
        <taxon>Methylobacteriaceae</taxon>
        <taxon>Methylobacterium</taxon>
    </lineage>
</organism>
<protein>
    <submittedName>
        <fullName evidence="2">DUF4376 domain-containing protein</fullName>
    </submittedName>
</protein>
<dbReference type="EMBL" id="VZZK01000009">
    <property type="protein sequence ID" value="KAB1079405.1"/>
    <property type="molecule type" value="Genomic_DNA"/>
</dbReference>
<dbReference type="Pfam" id="PF14301">
    <property type="entry name" value="DUF4376"/>
    <property type="match status" value="1"/>
</dbReference>
<dbReference type="OrthoDB" id="8256420at2"/>
<dbReference type="Proteomes" id="UP000474159">
    <property type="component" value="Unassembled WGS sequence"/>
</dbReference>
<dbReference type="AlphaFoldDB" id="A0A6L3T0F1"/>
<dbReference type="RefSeq" id="WP_151000140.1">
    <property type="nucleotide sequence ID" value="NZ_BPQY01000460.1"/>
</dbReference>
<keyword evidence="3" id="KW-1185">Reference proteome</keyword>
<evidence type="ECO:0000313" key="2">
    <source>
        <dbReference type="EMBL" id="KAB1079405.1"/>
    </source>
</evidence>